<dbReference type="AlphaFoldDB" id="A0A841NMU8"/>
<comment type="caution">
    <text evidence="1">The sequence shown here is derived from an EMBL/GenBank/DDBJ whole genome shotgun (WGS) entry which is preliminary data.</text>
</comment>
<gene>
    <name evidence="1" type="ORF">HNP36_003667</name>
</gene>
<proteinExistence type="predicted"/>
<keyword evidence="2" id="KW-1185">Reference proteome</keyword>
<evidence type="ECO:0000313" key="2">
    <source>
        <dbReference type="Proteomes" id="UP000589738"/>
    </source>
</evidence>
<accession>A0A841NMU8</accession>
<organism evidence="1 2">
    <name type="scientific">Chryseobacterium shigense</name>
    <dbReference type="NCBI Taxonomy" id="297244"/>
    <lineage>
        <taxon>Bacteria</taxon>
        <taxon>Pseudomonadati</taxon>
        <taxon>Bacteroidota</taxon>
        <taxon>Flavobacteriia</taxon>
        <taxon>Flavobacteriales</taxon>
        <taxon>Weeksellaceae</taxon>
        <taxon>Chryseobacterium group</taxon>
        <taxon>Chryseobacterium</taxon>
    </lineage>
</organism>
<reference evidence="1 2" key="1">
    <citation type="submission" date="2020-08" db="EMBL/GenBank/DDBJ databases">
        <title>Functional genomics of gut bacteria from endangered species of beetles.</title>
        <authorList>
            <person name="Carlos-Shanley C."/>
        </authorList>
    </citation>
    <scope>NUCLEOTIDE SEQUENCE [LARGE SCALE GENOMIC DNA]</scope>
    <source>
        <strain evidence="1 2">S00136</strain>
    </source>
</reference>
<protein>
    <recommendedName>
        <fullName evidence="3">CHAT domain-containing protein</fullName>
    </recommendedName>
</protein>
<evidence type="ECO:0000313" key="1">
    <source>
        <dbReference type="EMBL" id="MBB6372549.1"/>
    </source>
</evidence>
<evidence type="ECO:0008006" key="3">
    <source>
        <dbReference type="Google" id="ProtNLM"/>
    </source>
</evidence>
<name>A0A841NMU8_9FLAO</name>
<dbReference type="EMBL" id="JACHLC010000007">
    <property type="protein sequence ID" value="MBB6372549.1"/>
    <property type="molecule type" value="Genomic_DNA"/>
</dbReference>
<dbReference type="Proteomes" id="UP000589738">
    <property type="component" value="Unassembled WGS sequence"/>
</dbReference>
<sequence length="213" mass="24464">MCKKICIIHPADPTTDFLSNIYNEIDESLISVFRLEAPDANFSFYKSIPTESVILFLGHGTSDSLNGASSIGHQEIFMSENQLAVFENKDVILFSCRSNQYVKKFYKSANLKHGIGFPNMITDYDEVQHYDDPERAEGLTSEDIDSFKKELVKIMKGSLNDYILMNLNIYQFYNRIILRTNKSILKYFKENGGDEPLGRMLNDFRNGIILKKN</sequence>
<dbReference type="RefSeq" id="WP_184167073.1">
    <property type="nucleotide sequence ID" value="NZ_JACHLC010000007.1"/>
</dbReference>